<dbReference type="PROSITE" id="PS50181">
    <property type="entry name" value="FBOX"/>
    <property type="match status" value="1"/>
</dbReference>
<dbReference type="Gene3D" id="1.20.1280.50">
    <property type="match status" value="1"/>
</dbReference>
<dbReference type="OrthoDB" id="7465105at2759"/>
<dbReference type="InterPro" id="IPR001810">
    <property type="entry name" value="F-box_dom"/>
</dbReference>
<dbReference type="STRING" id="151549.A0A4C1TQU7"/>
<feature type="domain" description="F-box" evidence="4">
    <location>
        <begin position="108"/>
        <end position="154"/>
    </location>
</feature>
<keyword evidence="6" id="KW-1185">Reference proteome</keyword>
<dbReference type="InterPro" id="IPR042627">
    <property type="entry name" value="FBXW2"/>
</dbReference>
<evidence type="ECO:0000259" key="4">
    <source>
        <dbReference type="PROSITE" id="PS50181"/>
    </source>
</evidence>
<keyword evidence="1" id="KW-0853">WD repeat</keyword>
<evidence type="ECO:0000313" key="6">
    <source>
        <dbReference type="Proteomes" id="UP000299102"/>
    </source>
</evidence>
<dbReference type="AlphaFoldDB" id="A0A4C1TQU7"/>
<feature type="region of interest" description="Disordered" evidence="3">
    <location>
        <begin position="40"/>
        <end position="59"/>
    </location>
</feature>
<organism evidence="5 6">
    <name type="scientific">Eumeta variegata</name>
    <name type="common">Bagworm moth</name>
    <name type="synonym">Eumeta japonica</name>
    <dbReference type="NCBI Taxonomy" id="151549"/>
    <lineage>
        <taxon>Eukaryota</taxon>
        <taxon>Metazoa</taxon>
        <taxon>Ecdysozoa</taxon>
        <taxon>Arthropoda</taxon>
        <taxon>Hexapoda</taxon>
        <taxon>Insecta</taxon>
        <taxon>Pterygota</taxon>
        <taxon>Neoptera</taxon>
        <taxon>Endopterygota</taxon>
        <taxon>Lepidoptera</taxon>
        <taxon>Glossata</taxon>
        <taxon>Ditrysia</taxon>
        <taxon>Tineoidea</taxon>
        <taxon>Psychidae</taxon>
        <taxon>Oiketicinae</taxon>
        <taxon>Eumeta</taxon>
    </lineage>
</organism>
<dbReference type="SMART" id="SM00256">
    <property type="entry name" value="FBOX"/>
    <property type="match status" value="1"/>
</dbReference>
<reference evidence="5 6" key="1">
    <citation type="journal article" date="2019" name="Commun. Biol.">
        <title>The bagworm genome reveals a unique fibroin gene that provides high tensile strength.</title>
        <authorList>
            <person name="Kono N."/>
            <person name="Nakamura H."/>
            <person name="Ohtoshi R."/>
            <person name="Tomita M."/>
            <person name="Numata K."/>
            <person name="Arakawa K."/>
        </authorList>
    </citation>
    <scope>NUCLEOTIDE SEQUENCE [LARGE SCALE GENOMIC DNA]</scope>
</reference>
<dbReference type="FunFam" id="1.20.1280.50:FF:000133">
    <property type="entry name" value="F-box and WD repeat domain-containing 7"/>
    <property type="match status" value="1"/>
</dbReference>
<dbReference type="EMBL" id="BGZK01006015">
    <property type="protein sequence ID" value="GBP16349.1"/>
    <property type="molecule type" value="Genomic_DNA"/>
</dbReference>
<gene>
    <name evidence="5" type="ORF">EVAR_101572_1</name>
</gene>
<dbReference type="Pfam" id="PF12937">
    <property type="entry name" value="F-box-like"/>
    <property type="match status" value="1"/>
</dbReference>
<dbReference type="SUPFAM" id="SSF81383">
    <property type="entry name" value="F-box domain"/>
    <property type="match status" value="1"/>
</dbReference>
<dbReference type="InterPro" id="IPR036047">
    <property type="entry name" value="F-box-like_dom_sf"/>
</dbReference>
<evidence type="ECO:0000256" key="2">
    <source>
        <dbReference type="ARBA" id="ARBA00022737"/>
    </source>
</evidence>
<evidence type="ECO:0000313" key="5">
    <source>
        <dbReference type="EMBL" id="GBP16349.1"/>
    </source>
</evidence>
<dbReference type="Proteomes" id="UP000299102">
    <property type="component" value="Unassembled WGS sequence"/>
</dbReference>
<evidence type="ECO:0000256" key="1">
    <source>
        <dbReference type="ARBA" id="ARBA00022574"/>
    </source>
</evidence>
<accession>A0A4C1TQU7</accession>
<name>A0A4C1TQU7_EUMVA</name>
<keyword evidence="2" id="KW-0677">Repeat</keyword>
<protein>
    <recommendedName>
        <fullName evidence="4">F-box domain-containing protein</fullName>
    </recommendedName>
</protein>
<comment type="caution">
    <text evidence="5">The sequence shown here is derived from an EMBL/GenBank/DDBJ whole genome shotgun (WGS) entry which is preliminary data.</text>
</comment>
<dbReference type="PANTHER" id="PTHR44436">
    <property type="entry name" value="F-BOX/WD REPEAT-CONTAINING PROTEIN 2"/>
    <property type="match status" value="1"/>
</dbReference>
<dbReference type="PANTHER" id="PTHR44436:SF1">
    <property type="entry name" value="F-BOX_WD REPEAT-CONTAINING PROTEIN 2"/>
    <property type="match status" value="1"/>
</dbReference>
<sequence length="195" mass="22880">MQVLKQVNVIYHDQIQFRLHLQLRALGHISTPSQLLTVSSAGSPLGRRTPRSLIPTRDNPPPELQQWLSQFQRWSHAERLLAVDRLIEHCEPTQVRHMMKVIEPQFQRDFISLLPRELALQVLSYLDPKDLLRAAQTCRSWRFLCDDNLLWKEKCRQAQILTEPRTDRPRRGRAGNMPPIASPWKAAYMRQHIVK</sequence>
<evidence type="ECO:0000256" key="3">
    <source>
        <dbReference type="SAM" id="MobiDB-lite"/>
    </source>
</evidence>
<proteinExistence type="predicted"/>